<gene>
    <name evidence="1" type="ORF">H2199_003580</name>
</gene>
<comment type="caution">
    <text evidence="1">The sequence shown here is derived from an EMBL/GenBank/DDBJ whole genome shotgun (WGS) entry which is preliminary data.</text>
</comment>
<keyword evidence="2" id="KW-1185">Reference proteome</keyword>
<dbReference type="EMBL" id="JAPDRP010000009">
    <property type="protein sequence ID" value="KAJ9644617.1"/>
    <property type="molecule type" value="Genomic_DNA"/>
</dbReference>
<dbReference type="Proteomes" id="UP001172680">
    <property type="component" value="Unassembled WGS sequence"/>
</dbReference>
<evidence type="ECO:0000313" key="1">
    <source>
        <dbReference type="EMBL" id="KAJ9644617.1"/>
    </source>
</evidence>
<organism evidence="1 2">
    <name type="scientific">Coniosporium tulheliwenetii</name>
    <dbReference type="NCBI Taxonomy" id="3383036"/>
    <lineage>
        <taxon>Eukaryota</taxon>
        <taxon>Fungi</taxon>
        <taxon>Dikarya</taxon>
        <taxon>Ascomycota</taxon>
        <taxon>Pezizomycotina</taxon>
        <taxon>Dothideomycetes</taxon>
        <taxon>Dothideomycetes incertae sedis</taxon>
        <taxon>Coniosporium</taxon>
    </lineage>
</organism>
<accession>A0ACC2ZA88</accession>
<name>A0ACC2ZA88_9PEZI</name>
<sequence length="747" mass="83118">MASSGQQKSMIHTAGCIIIGDEVLGGKTVDTNSAYFAKFCFSLGMNLKRIEVIGDDEAEIIEAAQRMSKNYDFVVTSGGIGPTHDDITYQSIAKAFNLPLKLYEPAFERMKRLSKPHPSQPNFDWDTPSPALTAKLRMVELPMDESKNPEEQVIFVDDNLWVPVSVVNGNIHILPGVPRLFERMIDGLKPILLPRLTDPEGKGVYRILFSTPLAESAVAGYLTELAAKAEPKGVKVGSYPRWGKSRNTVTLVGRDLDFMESLVPEVEKNVQGKRVSVEGEDDSDTEKAHFVDEYDPTIEDSYRKQCVIDDEVALLDVLDTAGQEEYSAMREQYMRTGEGFLLVYSITSRQSFEEIQTFQQQILRVKDKDYFPIIVVGNKCDLESERQVSTEEGEALARSFRCKFIETSAKSRINVDNAFYDIVREIRRYNREMSSYPSGVPASGNHNGPTDRIDMEKEEKEKGCCGCTKNNLTRIRDNQRRSRARRKEYLQELEAKYRNCEQIGAEASAEIQTAARRVLEENKRLRALLRQKGVSEDEIDTFTEEGLDNPQCPPVGVSLDLMLGRRRPCPGDARCGTELPNPSPNPTLPVPPVPAVSQHQARMLSSAVEPRPAPLLHHTSSSSIESSSVATPAQDALYPPAIGNYPLPRTTANVAYTVDTYHPPSNQYGAPINGLWPDLVIPITPDVDYGSTSSCVYAANIIRSMRSEVGIELEVDLGCNPAGTDCEVNNVTVFDVMDKYSAQRMSS</sequence>
<proteinExistence type="predicted"/>
<protein>
    <submittedName>
        <fullName evidence="1">Uncharacterized protein</fullName>
    </submittedName>
</protein>
<reference evidence="1" key="1">
    <citation type="submission" date="2022-10" db="EMBL/GenBank/DDBJ databases">
        <title>Culturing micro-colonial fungi from biological soil crusts in the Mojave desert and describing Neophaeococcomyces mojavensis, and introducing the new genera and species Taxawa tesnikishii.</title>
        <authorList>
            <person name="Kurbessoian T."/>
            <person name="Stajich J.E."/>
        </authorList>
    </citation>
    <scope>NUCLEOTIDE SEQUENCE</scope>
    <source>
        <strain evidence="1">JES_115</strain>
    </source>
</reference>
<evidence type="ECO:0000313" key="2">
    <source>
        <dbReference type="Proteomes" id="UP001172680"/>
    </source>
</evidence>